<evidence type="ECO:0000256" key="1">
    <source>
        <dbReference type="ARBA" id="ARBA00004123"/>
    </source>
</evidence>
<evidence type="ECO:0000256" key="3">
    <source>
        <dbReference type="ARBA" id="ARBA00023125"/>
    </source>
</evidence>
<sequence length="259" mass="28996">MGKGKAKIEIKKIECLQRRNICFTKRRQGLFKKAREICRLYPGTRVAALVFSPAGKPYIFGDPKALFGSEQEEEKGLDGNQFAGLGDLDAVNVNELPAGPDRKNRNRSDWEPSHLGESDSEEYINDPYIFGDPSCLLGAEEKTSFLDGNQMADLGNLDAVMNINKLPGPNEEEGNRSDWDSSQLVDLDESDSDYMTKSSTNEWDLSELASHYMIQSEEDPANANHFVDLGELESMLMDDYFGNDFLGDVETYANQLLEL</sequence>
<comment type="subcellular location">
    <subcellularLocation>
        <location evidence="1">Nucleus</location>
    </subcellularLocation>
</comment>
<dbReference type="GO" id="GO:0000987">
    <property type="term" value="F:cis-regulatory region sequence-specific DNA binding"/>
    <property type="evidence" value="ECO:0007669"/>
    <property type="project" value="InterPro"/>
</dbReference>
<dbReference type="GO" id="GO:0046983">
    <property type="term" value="F:protein dimerization activity"/>
    <property type="evidence" value="ECO:0007669"/>
    <property type="project" value="InterPro"/>
</dbReference>
<dbReference type="PRINTS" id="PR00404">
    <property type="entry name" value="MADSDOMAIN"/>
</dbReference>
<keyword evidence="3" id="KW-0238">DNA-binding</keyword>
<keyword evidence="4" id="KW-0804">Transcription</keyword>
<name>A0A328DGL7_9ASTE</name>
<keyword evidence="5" id="KW-0539">Nucleus</keyword>
<dbReference type="GO" id="GO:0000981">
    <property type="term" value="F:DNA-binding transcription factor activity, RNA polymerase II-specific"/>
    <property type="evidence" value="ECO:0007669"/>
    <property type="project" value="InterPro"/>
</dbReference>
<dbReference type="InterPro" id="IPR050142">
    <property type="entry name" value="MADS-box/MEF2_TF"/>
</dbReference>
<evidence type="ECO:0000256" key="5">
    <source>
        <dbReference type="ARBA" id="ARBA00023242"/>
    </source>
</evidence>
<evidence type="ECO:0000256" key="2">
    <source>
        <dbReference type="ARBA" id="ARBA00023015"/>
    </source>
</evidence>
<keyword evidence="9" id="KW-1185">Reference proteome</keyword>
<proteinExistence type="predicted"/>
<dbReference type="Gene3D" id="3.40.1810.10">
    <property type="entry name" value="Transcription factor, MADS-box"/>
    <property type="match status" value="1"/>
</dbReference>
<dbReference type="GO" id="GO:0005634">
    <property type="term" value="C:nucleus"/>
    <property type="evidence" value="ECO:0007669"/>
    <property type="project" value="UniProtKB-SubCell"/>
</dbReference>
<dbReference type="Pfam" id="PF00319">
    <property type="entry name" value="SRF-TF"/>
    <property type="match status" value="1"/>
</dbReference>
<evidence type="ECO:0000256" key="4">
    <source>
        <dbReference type="ARBA" id="ARBA00023163"/>
    </source>
</evidence>
<dbReference type="PANTHER" id="PTHR48019">
    <property type="entry name" value="SERUM RESPONSE FACTOR HOMOLOG"/>
    <property type="match status" value="1"/>
</dbReference>
<dbReference type="InterPro" id="IPR036879">
    <property type="entry name" value="TF_MADSbox_sf"/>
</dbReference>
<reference evidence="8 9" key="1">
    <citation type="submission" date="2018-06" db="EMBL/GenBank/DDBJ databases">
        <title>The Genome of Cuscuta australis (Dodder) Provides Insight into the Evolution of Plant Parasitism.</title>
        <authorList>
            <person name="Liu H."/>
        </authorList>
    </citation>
    <scope>NUCLEOTIDE SEQUENCE [LARGE SCALE GENOMIC DNA]</scope>
    <source>
        <strain evidence="9">cv. Yunnan</strain>
        <tissue evidence="8">Vines</tissue>
    </source>
</reference>
<feature type="domain" description="MADS-box" evidence="7">
    <location>
        <begin position="3"/>
        <end position="64"/>
    </location>
</feature>
<keyword evidence="2" id="KW-0805">Transcription regulation</keyword>
<dbReference type="EMBL" id="NQVE01000142">
    <property type="protein sequence ID" value="RAL44646.1"/>
    <property type="molecule type" value="Genomic_DNA"/>
</dbReference>
<feature type="region of interest" description="Disordered" evidence="6">
    <location>
        <begin position="93"/>
        <end position="121"/>
    </location>
</feature>
<evidence type="ECO:0000313" key="8">
    <source>
        <dbReference type="EMBL" id="RAL44646.1"/>
    </source>
</evidence>
<evidence type="ECO:0000313" key="9">
    <source>
        <dbReference type="Proteomes" id="UP000249390"/>
    </source>
</evidence>
<dbReference type="Proteomes" id="UP000249390">
    <property type="component" value="Unassembled WGS sequence"/>
</dbReference>
<comment type="caution">
    <text evidence="8">The sequence shown here is derived from an EMBL/GenBank/DDBJ whole genome shotgun (WGS) entry which is preliminary data.</text>
</comment>
<dbReference type="SMART" id="SM00432">
    <property type="entry name" value="MADS"/>
    <property type="match status" value="1"/>
</dbReference>
<dbReference type="PROSITE" id="PS50066">
    <property type="entry name" value="MADS_BOX_2"/>
    <property type="match status" value="1"/>
</dbReference>
<organism evidence="8 9">
    <name type="scientific">Cuscuta australis</name>
    <dbReference type="NCBI Taxonomy" id="267555"/>
    <lineage>
        <taxon>Eukaryota</taxon>
        <taxon>Viridiplantae</taxon>
        <taxon>Streptophyta</taxon>
        <taxon>Embryophyta</taxon>
        <taxon>Tracheophyta</taxon>
        <taxon>Spermatophyta</taxon>
        <taxon>Magnoliopsida</taxon>
        <taxon>eudicotyledons</taxon>
        <taxon>Gunneridae</taxon>
        <taxon>Pentapetalae</taxon>
        <taxon>asterids</taxon>
        <taxon>lamiids</taxon>
        <taxon>Solanales</taxon>
        <taxon>Convolvulaceae</taxon>
        <taxon>Cuscuteae</taxon>
        <taxon>Cuscuta</taxon>
        <taxon>Cuscuta subgen. Grammica</taxon>
        <taxon>Cuscuta sect. Cleistogrammica</taxon>
    </lineage>
</organism>
<dbReference type="GO" id="GO:0045944">
    <property type="term" value="P:positive regulation of transcription by RNA polymerase II"/>
    <property type="evidence" value="ECO:0007669"/>
    <property type="project" value="InterPro"/>
</dbReference>
<dbReference type="SUPFAM" id="SSF55455">
    <property type="entry name" value="SRF-like"/>
    <property type="match status" value="1"/>
</dbReference>
<dbReference type="AlphaFoldDB" id="A0A328DGL7"/>
<protein>
    <recommendedName>
        <fullName evidence="7">MADS-box domain-containing protein</fullName>
    </recommendedName>
</protein>
<dbReference type="InterPro" id="IPR033897">
    <property type="entry name" value="SRF-like_MADS-box"/>
</dbReference>
<evidence type="ECO:0000256" key="6">
    <source>
        <dbReference type="SAM" id="MobiDB-lite"/>
    </source>
</evidence>
<dbReference type="CDD" id="cd00266">
    <property type="entry name" value="MADS_SRF_like"/>
    <property type="match status" value="1"/>
</dbReference>
<evidence type="ECO:0000259" key="7">
    <source>
        <dbReference type="PROSITE" id="PS50066"/>
    </source>
</evidence>
<accession>A0A328DGL7</accession>
<dbReference type="InterPro" id="IPR002100">
    <property type="entry name" value="TF_MADSbox"/>
</dbReference>
<gene>
    <name evidence="8" type="ORF">DM860_003405</name>
</gene>
<feature type="compositionally biased region" description="Basic and acidic residues" evidence="6">
    <location>
        <begin position="100"/>
        <end position="117"/>
    </location>
</feature>